<feature type="domain" description="Large ribosomal subunit protein bL25 beta" evidence="7">
    <location>
        <begin position="101"/>
        <end position="185"/>
    </location>
</feature>
<dbReference type="Pfam" id="PF14693">
    <property type="entry name" value="Ribosomal_TL5_C"/>
    <property type="match status" value="1"/>
</dbReference>
<evidence type="ECO:0000256" key="1">
    <source>
        <dbReference type="ARBA" id="ARBA00022730"/>
    </source>
</evidence>
<dbReference type="NCBIfam" id="NF004128">
    <property type="entry name" value="PRK05618.1-2"/>
    <property type="match status" value="1"/>
</dbReference>
<dbReference type="GO" id="GO:0008097">
    <property type="term" value="F:5S rRNA binding"/>
    <property type="evidence" value="ECO:0007669"/>
    <property type="project" value="InterPro"/>
</dbReference>
<dbReference type="NCBIfam" id="NF004130">
    <property type="entry name" value="PRK05618.1-5"/>
    <property type="match status" value="1"/>
</dbReference>
<proteinExistence type="inferred from homology"/>
<dbReference type="OrthoDB" id="9806411at2"/>
<dbReference type="NCBIfam" id="TIGR00731">
    <property type="entry name" value="bL25_bact_ctc"/>
    <property type="match status" value="1"/>
</dbReference>
<keyword evidence="1 5" id="KW-0699">rRNA-binding</keyword>
<comment type="function">
    <text evidence="5">This is one of the proteins that binds to the 5S RNA in the ribosome where it forms part of the central protuberance.</text>
</comment>
<keyword evidence="2 5" id="KW-0694">RNA-binding</keyword>
<dbReference type="Proteomes" id="UP000248259">
    <property type="component" value="Unassembled WGS sequence"/>
</dbReference>
<dbReference type="InterPro" id="IPR020057">
    <property type="entry name" value="Ribosomal_bL25_b-dom"/>
</dbReference>
<evidence type="ECO:0000256" key="3">
    <source>
        <dbReference type="ARBA" id="ARBA00022980"/>
    </source>
</evidence>
<dbReference type="PANTHER" id="PTHR33284">
    <property type="entry name" value="RIBOSOMAL PROTEIN L25/GLN-TRNA SYNTHETASE, ANTI-CODON-BINDING DOMAIN-CONTAINING PROTEIN"/>
    <property type="match status" value="1"/>
</dbReference>
<dbReference type="InterPro" id="IPR020056">
    <property type="entry name" value="Rbsml_bL25/Gln-tRNA_synth_N"/>
</dbReference>
<dbReference type="InterPro" id="IPR001021">
    <property type="entry name" value="Ribosomal_bL25_long"/>
</dbReference>
<dbReference type="InterPro" id="IPR020055">
    <property type="entry name" value="Ribosomal_bL25_short"/>
</dbReference>
<comment type="similarity">
    <text evidence="5">Belongs to the bacterial ribosomal protein bL25 family. CTC subfamily.</text>
</comment>
<dbReference type="CDD" id="cd00495">
    <property type="entry name" value="Ribosomal_L25_TL5_CTC"/>
    <property type="match status" value="1"/>
</dbReference>
<dbReference type="RefSeq" id="WP_110523521.1">
    <property type="nucleotide sequence ID" value="NZ_QKOE01000003.1"/>
</dbReference>
<name>A0A323V1Y6_9RHOO</name>
<feature type="domain" description="Large ribosomal subunit protein bL25 L25" evidence="6">
    <location>
        <begin position="6"/>
        <end position="92"/>
    </location>
</feature>
<dbReference type="Gene3D" id="2.40.240.10">
    <property type="entry name" value="Ribosomal Protein L25, Chain P"/>
    <property type="match status" value="1"/>
</dbReference>
<dbReference type="GO" id="GO:0006412">
    <property type="term" value="P:translation"/>
    <property type="evidence" value="ECO:0007669"/>
    <property type="project" value="UniProtKB-UniRule"/>
</dbReference>
<comment type="caution">
    <text evidence="8">The sequence shown here is derived from an EMBL/GenBank/DDBJ whole genome shotgun (WGS) entry which is preliminary data.</text>
</comment>
<dbReference type="NCBIfam" id="NF004612">
    <property type="entry name" value="PRK05943.1"/>
    <property type="match status" value="1"/>
</dbReference>
<accession>A0A323V1Y6</accession>
<dbReference type="PANTHER" id="PTHR33284:SF1">
    <property type="entry name" value="RIBOSOMAL PROTEIN L25_GLN-TRNA SYNTHETASE, ANTI-CODON-BINDING DOMAIN-CONTAINING PROTEIN"/>
    <property type="match status" value="1"/>
</dbReference>
<comment type="subunit">
    <text evidence="5">Part of the 50S ribosomal subunit; part of the 5S rRNA/L5/L18/L25 subcomplex. Contacts the 5S rRNA. Binds to the 5S rRNA independently of L5 and L18.</text>
</comment>
<evidence type="ECO:0000259" key="6">
    <source>
        <dbReference type="Pfam" id="PF01386"/>
    </source>
</evidence>
<dbReference type="InterPro" id="IPR029751">
    <property type="entry name" value="Ribosomal_L25_dom"/>
</dbReference>
<keyword evidence="9" id="KW-1185">Reference proteome</keyword>
<evidence type="ECO:0000256" key="4">
    <source>
        <dbReference type="ARBA" id="ARBA00023274"/>
    </source>
</evidence>
<organism evidence="8 9">
    <name type="scientific">Parazoarcus communis SWub3 = DSM 12120</name>
    <dbReference type="NCBI Taxonomy" id="1121029"/>
    <lineage>
        <taxon>Bacteria</taxon>
        <taxon>Pseudomonadati</taxon>
        <taxon>Pseudomonadota</taxon>
        <taxon>Betaproteobacteria</taxon>
        <taxon>Rhodocyclales</taxon>
        <taxon>Zoogloeaceae</taxon>
        <taxon>Parazoarcus</taxon>
    </lineage>
</organism>
<evidence type="ECO:0000256" key="2">
    <source>
        <dbReference type="ARBA" id="ARBA00022884"/>
    </source>
</evidence>
<dbReference type="InterPro" id="IPR011035">
    <property type="entry name" value="Ribosomal_bL25/Gln-tRNA_synth"/>
</dbReference>
<dbReference type="Gene3D" id="2.170.120.20">
    <property type="entry name" value="Ribosomal protein L25, beta domain"/>
    <property type="match status" value="1"/>
</dbReference>
<evidence type="ECO:0000313" key="9">
    <source>
        <dbReference type="Proteomes" id="UP000248259"/>
    </source>
</evidence>
<dbReference type="GO" id="GO:0022625">
    <property type="term" value="C:cytosolic large ribosomal subunit"/>
    <property type="evidence" value="ECO:0007669"/>
    <property type="project" value="TreeGrafter"/>
</dbReference>
<dbReference type="EMBL" id="QKOE01000003">
    <property type="protein sequence ID" value="PZA17506.1"/>
    <property type="molecule type" value="Genomic_DNA"/>
</dbReference>
<dbReference type="InterPro" id="IPR020930">
    <property type="entry name" value="Ribosomal_uL5_bac-type"/>
</dbReference>
<gene>
    <name evidence="5" type="primary">rplY</name>
    <name evidence="5" type="synonym">ctc</name>
    <name evidence="8" type="ORF">DNK49_06510</name>
</gene>
<dbReference type="Pfam" id="PF01386">
    <property type="entry name" value="Ribosomal_L25p"/>
    <property type="match status" value="1"/>
</dbReference>
<keyword evidence="4 5" id="KW-0687">Ribonucleoprotein</keyword>
<dbReference type="HAMAP" id="MF_01334">
    <property type="entry name" value="Ribosomal_bL25_CTC"/>
    <property type="match status" value="1"/>
</dbReference>
<reference evidence="8 9" key="1">
    <citation type="submission" date="2018-06" db="EMBL/GenBank/DDBJ databases">
        <title>Azoarcus communis strain SWub3 genome.</title>
        <authorList>
            <person name="Zorraquino Salvo V."/>
            <person name="Toubiana D."/>
            <person name="Blumwald E."/>
        </authorList>
    </citation>
    <scope>NUCLEOTIDE SEQUENCE [LARGE SCALE GENOMIC DNA]</scope>
    <source>
        <strain evidence="8 9">SWub3</strain>
    </source>
</reference>
<evidence type="ECO:0000313" key="8">
    <source>
        <dbReference type="EMBL" id="PZA17506.1"/>
    </source>
</evidence>
<evidence type="ECO:0000259" key="7">
    <source>
        <dbReference type="Pfam" id="PF14693"/>
    </source>
</evidence>
<sequence length="198" mass="21302">MNITFKATKRDLQGTSASRRLRRAGQVPGIIYGGEQAAQPVLMDHNELFHLLKKEAFHASVLSIDVEGAKETVVLRDTQWHAFKPQVLHLDFQRVDATHAIHLKVPLHFVNGENSPAVKLGGCIIAHVQTELDVKCLPSALPEFLTVDLSSLEVGQSIHASQISLPAGVEVAAHGDPVLASAQQTRGSISAEGEEASA</sequence>
<dbReference type="AlphaFoldDB" id="A0A323V1Y6"/>
<protein>
    <recommendedName>
        <fullName evidence="5">Large ribosomal subunit protein bL25</fullName>
    </recommendedName>
    <alternativeName>
        <fullName evidence="5">General stress protein CTC</fullName>
    </alternativeName>
</protein>
<dbReference type="HAMAP" id="MF_01336">
    <property type="entry name" value="Ribosomal_bL25"/>
    <property type="match status" value="1"/>
</dbReference>
<dbReference type="SUPFAM" id="SSF50715">
    <property type="entry name" value="Ribosomal protein L25-like"/>
    <property type="match status" value="1"/>
</dbReference>
<evidence type="ECO:0000256" key="5">
    <source>
        <dbReference type="HAMAP-Rule" id="MF_01334"/>
    </source>
</evidence>
<dbReference type="GO" id="GO:0003735">
    <property type="term" value="F:structural constituent of ribosome"/>
    <property type="evidence" value="ECO:0007669"/>
    <property type="project" value="InterPro"/>
</dbReference>
<dbReference type="InterPro" id="IPR037121">
    <property type="entry name" value="Ribosomal_bL25_C"/>
</dbReference>
<keyword evidence="3 5" id="KW-0689">Ribosomal protein</keyword>